<evidence type="ECO:0000259" key="14">
    <source>
        <dbReference type="Pfam" id="PF00316"/>
    </source>
</evidence>
<dbReference type="Gene3D" id="3.40.190.80">
    <property type="match status" value="1"/>
</dbReference>
<evidence type="ECO:0000256" key="9">
    <source>
        <dbReference type="ARBA" id="ARBA00023277"/>
    </source>
</evidence>
<dbReference type="GO" id="GO:0006094">
    <property type="term" value="P:gluconeogenesis"/>
    <property type="evidence" value="ECO:0007669"/>
    <property type="project" value="TreeGrafter"/>
</dbReference>
<dbReference type="SUPFAM" id="SSF56655">
    <property type="entry name" value="Carbohydrate phosphatase"/>
    <property type="match status" value="1"/>
</dbReference>
<keyword evidence="13" id="KW-0732">Signal</keyword>
<dbReference type="NCBIfam" id="NF006779">
    <property type="entry name" value="PRK09293.1-3"/>
    <property type="match status" value="1"/>
</dbReference>
<dbReference type="GO" id="GO:0030388">
    <property type="term" value="P:fructose 1,6-bisphosphate metabolic process"/>
    <property type="evidence" value="ECO:0007669"/>
    <property type="project" value="TreeGrafter"/>
</dbReference>
<comment type="cofactor">
    <cofactor evidence="2">
        <name>Mg(2+)</name>
        <dbReference type="ChEBI" id="CHEBI:18420"/>
    </cofactor>
</comment>
<dbReference type="NCBIfam" id="NF006778">
    <property type="entry name" value="PRK09293.1-1"/>
    <property type="match status" value="1"/>
</dbReference>
<protein>
    <recommendedName>
        <fullName evidence="5">fructose-bisphosphatase</fullName>
        <ecNumber evidence="5">3.1.3.11</ecNumber>
    </recommendedName>
    <alternativeName>
        <fullName evidence="11">D-fructose-1,6-bisphosphate 1-phosphohydrolase</fullName>
    </alternativeName>
</protein>
<evidence type="ECO:0000256" key="4">
    <source>
        <dbReference type="ARBA" id="ARBA00011881"/>
    </source>
</evidence>
<dbReference type="FunFam" id="3.40.190.80:FF:000001">
    <property type="entry name" value="Fructose-1,6-bisphosphatase class 1"/>
    <property type="match status" value="1"/>
</dbReference>
<accession>A0AAD7UJ83</accession>
<organism evidence="16 17">
    <name type="scientific">Chrysophaeum taylorii</name>
    <dbReference type="NCBI Taxonomy" id="2483200"/>
    <lineage>
        <taxon>Eukaryota</taxon>
        <taxon>Sar</taxon>
        <taxon>Stramenopiles</taxon>
        <taxon>Ochrophyta</taxon>
        <taxon>Pelagophyceae</taxon>
        <taxon>Pelagomonadales</taxon>
        <taxon>Pelagomonadaceae</taxon>
        <taxon>Chrysophaeum</taxon>
    </lineage>
</organism>
<dbReference type="InterPro" id="IPR033391">
    <property type="entry name" value="FBPase_N"/>
</dbReference>
<dbReference type="EMBL" id="JAQMWT010000274">
    <property type="protein sequence ID" value="KAJ8606425.1"/>
    <property type="molecule type" value="Genomic_DNA"/>
</dbReference>
<evidence type="ECO:0000256" key="11">
    <source>
        <dbReference type="ARBA" id="ARBA00032973"/>
    </source>
</evidence>
<feature type="domain" description="Fructose-1-6-bisphosphatase class I N-terminal" evidence="14">
    <location>
        <begin position="32"/>
        <end position="234"/>
    </location>
</feature>
<dbReference type="GO" id="GO:0005986">
    <property type="term" value="P:sucrose biosynthetic process"/>
    <property type="evidence" value="ECO:0007669"/>
    <property type="project" value="TreeGrafter"/>
</dbReference>
<evidence type="ECO:0000256" key="3">
    <source>
        <dbReference type="ARBA" id="ARBA00010941"/>
    </source>
</evidence>
<dbReference type="AlphaFoldDB" id="A0AAD7UJ83"/>
<dbReference type="InterPro" id="IPR044015">
    <property type="entry name" value="FBPase_C_dom"/>
</dbReference>
<dbReference type="InterPro" id="IPR028343">
    <property type="entry name" value="FBPtase"/>
</dbReference>
<evidence type="ECO:0000313" key="16">
    <source>
        <dbReference type="EMBL" id="KAJ8606425.1"/>
    </source>
</evidence>
<dbReference type="FunFam" id="3.30.540.10:FF:000002">
    <property type="entry name" value="Fructose-1,6-bisphosphatase class 1"/>
    <property type="match status" value="1"/>
</dbReference>
<dbReference type="GO" id="GO:0006002">
    <property type="term" value="P:fructose 6-phosphate metabolic process"/>
    <property type="evidence" value="ECO:0007669"/>
    <property type="project" value="TreeGrafter"/>
</dbReference>
<dbReference type="GO" id="GO:0006000">
    <property type="term" value="P:fructose metabolic process"/>
    <property type="evidence" value="ECO:0007669"/>
    <property type="project" value="TreeGrafter"/>
</dbReference>
<evidence type="ECO:0000259" key="15">
    <source>
        <dbReference type="Pfam" id="PF18913"/>
    </source>
</evidence>
<comment type="caution">
    <text evidence="16">The sequence shown here is derived from an EMBL/GenBank/DDBJ whole genome shotgun (WGS) entry which is preliminary data.</text>
</comment>
<evidence type="ECO:0000256" key="10">
    <source>
        <dbReference type="ARBA" id="ARBA00024331"/>
    </source>
</evidence>
<feature type="chain" id="PRO_5042291729" description="fructose-bisphosphatase" evidence="13">
    <location>
        <begin position="22"/>
        <end position="383"/>
    </location>
</feature>
<dbReference type="Gene3D" id="3.30.540.10">
    <property type="entry name" value="Fructose-1,6-Bisphosphatase, subunit A, domain 1"/>
    <property type="match status" value="1"/>
</dbReference>
<keyword evidence="17" id="KW-1185">Reference proteome</keyword>
<dbReference type="Pfam" id="PF00316">
    <property type="entry name" value="FBPase"/>
    <property type="match status" value="1"/>
</dbReference>
<dbReference type="PANTHER" id="PTHR11556:SF1">
    <property type="entry name" value="FRUCTOSE-BISPHOSPHATASE"/>
    <property type="match status" value="1"/>
</dbReference>
<evidence type="ECO:0000256" key="7">
    <source>
        <dbReference type="ARBA" id="ARBA00022801"/>
    </source>
</evidence>
<dbReference type="Pfam" id="PF18913">
    <property type="entry name" value="FBPase_C"/>
    <property type="match status" value="1"/>
</dbReference>
<comment type="pathway">
    <text evidence="10">Carbohydrate biosynthesis.</text>
</comment>
<proteinExistence type="inferred from homology"/>
<dbReference type="GO" id="GO:0005829">
    <property type="term" value="C:cytosol"/>
    <property type="evidence" value="ECO:0007669"/>
    <property type="project" value="TreeGrafter"/>
</dbReference>
<dbReference type="GO" id="GO:0042132">
    <property type="term" value="F:fructose 1,6-bisphosphate 1-phosphatase activity"/>
    <property type="evidence" value="ECO:0007669"/>
    <property type="project" value="UniProtKB-EC"/>
</dbReference>
<comment type="similarity">
    <text evidence="3 12">Belongs to the FBPase class 1 family.</text>
</comment>
<dbReference type="CDD" id="cd00354">
    <property type="entry name" value="FBPase"/>
    <property type="match status" value="1"/>
</dbReference>
<evidence type="ECO:0000256" key="12">
    <source>
        <dbReference type="RuleBase" id="RU000508"/>
    </source>
</evidence>
<keyword evidence="7 12" id="KW-0378">Hydrolase</keyword>
<dbReference type="PANTHER" id="PTHR11556">
    <property type="entry name" value="FRUCTOSE-1,6-BISPHOSPHATASE-RELATED"/>
    <property type="match status" value="1"/>
</dbReference>
<evidence type="ECO:0000256" key="2">
    <source>
        <dbReference type="ARBA" id="ARBA00001946"/>
    </source>
</evidence>
<dbReference type="PROSITE" id="PS00124">
    <property type="entry name" value="FBPASE"/>
    <property type="match status" value="1"/>
</dbReference>
<name>A0AAD7UJ83_9STRA</name>
<dbReference type="InterPro" id="IPR020548">
    <property type="entry name" value="Fructose_bisphosphatase_AS"/>
</dbReference>
<feature type="domain" description="Fructose-1-6-bisphosphatase class 1 C-terminal" evidence="15">
    <location>
        <begin position="238"/>
        <end position="367"/>
    </location>
</feature>
<reference evidence="16" key="1">
    <citation type="submission" date="2023-01" db="EMBL/GenBank/DDBJ databases">
        <title>Metagenome sequencing of chrysophaentin producing Chrysophaeum taylorii.</title>
        <authorList>
            <person name="Davison J."/>
            <person name="Bewley C."/>
        </authorList>
    </citation>
    <scope>NUCLEOTIDE SEQUENCE</scope>
    <source>
        <strain evidence="16">NIES-1699</strain>
    </source>
</reference>
<evidence type="ECO:0000256" key="8">
    <source>
        <dbReference type="ARBA" id="ARBA00022842"/>
    </source>
</evidence>
<dbReference type="PIRSF" id="PIRSF000904">
    <property type="entry name" value="FBPtase_SBPase"/>
    <property type="match status" value="1"/>
</dbReference>
<feature type="signal peptide" evidence="13">
    <location>
        <begin position="1"/>
        <end position="21"/>
    </location>
</feature>
<evidence type="ECO:0000313" key="17">
    <source>
        <dbReference type="Proteomes" id="UP001230188"/>
    </source>
</evidence>
<evidence type="ECO:0000256" key="1">
    <source>
        <dbReference type="ARBA" id="ARBA00001273"/>
    </source>
</evidence>
<sequence length="383" mass="41842">MRWVVAGVVLCAAGLAPETRRASVARGHAPTTLSRFMLERTRDDPESRDLEALIASVQMACKTISALVLRAGLEELTGLQGETNVQGEEQKKLDVIANQVLKDALRYTGRLGVVASEEEALPLLVDEALDSRYVAVFDPLDGSSNIDASIATGTIFGIFRQTEECRLNYRSDEKDVLDANATKCLLNTLQPGDSLVAAGYCMYSSSTILVLTFGDGVHGFTLDSAVNEFVLTHPRMRIPDRGKIYSCNEANEPLWDAPVRDYVRDLKLGRGQTATRYSSRYVGSMVADVHRTLLHGGLWFYPADTTHPSGKIRLLYEAAPMSFIVEQAGGRSSTGTRSILSIHPTTVHQRVAVFLGSKDDVAELESYFLPTIVAPPPTTSFAR</sequence>
<dbReference type="GO" id="GO:0046872">
    <property type="term" value="F:metal ion binding"/>
    <property type="evidence" value="ECO:0007669"/>
    <property type="project" value="UniProtKB-KW"/>
</dbReference>
<comment type="catalytic activity">
    <reaction evidence="1">
        <text>beta-D-fructose 1,6-bisphosphate + H2O = beta-D-fructose 6-phosphate + phosphate</text>
        <dbReference type="Rhea" id="RHEA:11064"/>
        <dbReference type="ChEBI" id="CHEBI:15377"/>
        <dbReference type="ChEBI" id="CHEBI:32966"/>
        <dbReference type="ChEBI" id="CHEBI:43474"/>
        <dbReference type="ChEBI" id="CHEBI:57634"/>
        <dbReference type="EC" id="3.1.3.11"/>
    </reaction>
</comment>
<dbReference type="PIRSF" id="PIRSF500210">
    <property type="entry name" value="FBPtase"/>
    <property type="match status" value="1"/>
</dbReference>
<dbReference type="InterPro" id="IPR000146">
    <property type="entry name" value="FBPase_class-1"/>
</dbReference>
<evidence type="ECO:0000256" key="13">
    <source>
        <dbReference type="SAM" id="SignalP"/>
    </source>
</evidence>
<dbReference type="HAMAP" id="MF_01855">
    <property type="entry name" value="FBPase_class1"/>
    <property type="match status" value="1"/>
</dbReference>
<dbReference type="Proteomes" id="UP001230188">
    <property type="component" value="Unassembled WGS sequence"/>
</dbReference>
<evidence type="ECO:0000256" key="6">
    <source>
        <dbReference type="ARBA" id="ARBA00022723"/>
    </source>
</evidence>
<comment type="subunit">
    <text evidence="4">Homotetramer.</text>
</comment>
<keyword evidence="8" id="KW-0460">Magnesium</keyword>
<dbReference type="EC" id="3.1.3.11" evidence="5"/>
<gene>
    <name evidence="16" type="ORF">CTAYLR_010002</name>
</gene>
<dbReference type="PRINTS" id="PR00115">
    <property type="entry name" value="F16BPHPHTASE"/>
</dbReference>
<keyword evidence="6" id="KW-0479">Metal-binding</keyword>
<evidence type="ECO:0000256" key="5">
    <source>
        <dbReference type="ARBA" id="ARBA00013093"/>
    </source>
</evidence>
<keyword evidence="9 12" id="KW-0119">Carbohydrate metabolism</keyword>